<evidence type="ECO:0000313" key="12">
    <source>
        <dbReference type="EMBL" id="KAB8339220.1"/>
    </source>
</evidence>
<dbReference type="GO" id="GO:0003677">
    <property type="term" value="F:DNA binding"/>
    <property type="evidence" value="ECO:0007669"/>
    <property type="project" value="UniProtKB-KW"/>
</dbReference>
<dbReference type="Gene3D" id="2.40.50.40">
    <property type="match status" value="2"/>
</dbReference>
<dbReference type="Gene3D" id="3.40.50.10810">
    <property type="entry name" value="Tandem AAA-ATPase domain"/>
    <property type="match status" value="1"/>
</dbReference>
<dbReference type="OrthoDB" id="5857104at2759"/>
<evidence type="ECO:0000256" key="2">
    <source>
        <dbReference type="ARBA" id="ARBA00022737"/>
    </source>
</evidence>
<dbReference type="GO" id="GO:0005524">
    <property type="term" value="F:ATP binding"/>
    <property type="evidence" value="ECO:0007669"/>
    <property type="project" value="UniProtKB-KW"/>
</dbReference>
<evidence type="ECO:0000313" key="13">
    <source>
        <dbReference type="Proteomes" id="UP000327013"/>
    </source>
</evidence>
<protein>
    <submittedName>
        <fullName evidence="12">Uncharacterized protein</fullName>
    </submittedName>
</protein>
<dbReference type="PROSITE" id="PS51192">
    <property type="entry name" value="HELICASE_ATP_BIND_1"/>
    <property type="match status" value="1"/>
</dbReference>
<feature type="compositionally biased region" description="Basic residues" evidence="8">
    <location>
        <begin position="1397"/>
        <end position="1407"/>
    </location>
</feature>
<dbReference type="InterPro" id="IPR023780">
    <property type="entry name" value="Chromo_domain"/>
</dbReference>
<keyword evidence="6" id="KW-0238">DNA-binding</keyword>
<keyword evidence="4" id="KW-0378">Hydrolase</keyword>
<dbReference type="EMBL" id="VIBQ01000010">
    <property type="protein sequence ID" value="KAB8339220.1"/>
    <property type="molecule type" value="Genomic_DNA"/>
</dbReference>
<evidence type="ECO:0000256" key="4">
    <source>
        <dbReference type="ARBA" id="ARBA00022801"/>
    </source>
</evidence>
<dbReference type="GO" id="GO:0140658">
    <property type="term" value="F:ATP-dependent chromatin remodeler activity"/>
    <property type="evidence" value="ECO:0007669"/>
    <property type="project" value="TreeGrafter"/>
</dbReference>
<feature type="compositionally biased region" description="Low complexity" evidence="8">
    <location>
        <begin position="171"/>
        <end position="188"/>
    </location>
</feature>
<dbReference type="PROSITE" id="PS51194">
    <property type="entry name" value="HELICASE_CTER"/>
    <property type="match status" value="1"/>
</dbReference>
<dbReference type="Pfam" id="PF00271">
    <property type="entry name" value="Helicase_C"/>
    <property type="match status" value="1"/>
</dbReference>
<accession>A0A5N6KRR9</accession>
<dbReference type="InterPro" id="IPR000330">
    <property type="entry name" value="SNF2_N"/>
</dbReference>
<dbReference type="GO" id="GO:0042393">
    <property type="term" value="F:histone binding"/>
    <property type="evidence" value="ECO:0007669"/>
    <property type="project" value="TreeGrafter"/>
</dbReference>
<dbReference type="Gene3D" id="1.10.10.60">
    <property type="entry name" value="Homeodomain-like"/>
    <property type="match status" value="1"/>
</dbReference>
<feature type="compositionally biased region" description="Basic and acidic residues" evidence="8">
    <location>
        <begin position="1351"/>
        <end position="1374"/>
    </location>
</feature>
<feature type="compositionally biased region" description="Low complexity" evidence="8">
    <location>
        <begin position="83"/>
        <end position="94"/>
    </location>
</feature>
<evidence type="ECO:0000259" key="10">
    <source>
        <dbReference type="PROSITE" id="PS51192"/>
    </source>
</evidence>
<feature type="region of interest" description="Disordered" evidence="8">
    <location>
        <begin position="1320"/>
        <end position="1514"/>
    </location>
</feature>
<feature type="region of interest" description="Disordered" evidence="8">
    <location>
        <begin position="1"/>
        <end position="195"/>
    </location>
</feature>
<gene>
    <name evidence="12" type="ORF">FH972_022154</name>
</gene>
<dbReference type="InterPro" id="IPR056302">
    <property type="entry name" value="CHD1-2/Hrp3_HTH"/>
</dbReference>
<evidence type="ECO:0000256" key="5">
    <source>
        <dbReference type="ARBA" id="ARBA00022840"/>
    </source>
</evidence>
<dbReference type="CDD" id="cd18659">
    <property type="entry name" value="CD2_tandem"/>
    <property type="match status" value="1"/>
</dbReference>
<dbReference type="SMART" id="SM00298">
    <property type="entry name" value="CHROMO"/>
    <property type="match status" value="2"/>
</dbReference>
<dbReference type="CDD" id="cd18793">
    <property type="entry name" value="SF2_C_SNF"/>
    <property type="match status" value="1"/>
</dbReference>
<dbReference type="InterPro" id="IPR038718">
    <property type="entry name" value="SNF2-like_sf"/>
</dbReference>
<dbReference type="SUPFAM" id="SSF54160">
    <property type="entry name" value="Chromo domain-like"/>
    <property type="match status" value="2"/>
</dbReference>
<dbReference type="PANTHER" id="PTHR45623:SF14">
    <property type="entry name" value="CHROMODOMAIN-HELICASE-DNA-BINDING PROTEIN 1"/>
    <property type="match status" value="1"/>
</dbReference>
<keyword evidence="3" id="KW-0547">Nucleotide-binding</keyword>
<dbReference type="InterPro" id="IPR049730">
    <property type="entry name" value="SNF2/RAD54-like_C"/>
</dbReference>
<proteinExistence type="predicted"/>
<reference evidence="12 13" key="1">
    <citation type="submission" date="2019-06" db="EMBL/GenBank/DDBJ databases">
        <title>A chromosomal-level reference genome of Carpinus fangiana (Coryloideae, Betulaceae).</title>
        <authorList>
            <person name="Yang X."/>
            <person name="Wang Z."/>
            <person name="Zhang L."/>
            <person name="Hao G."/>
            <person name="Liu J."/>
            <person name="Yang Y."/>
        </authorList>
    </citation>
    <scope>NUCLEOTIDE SEQUENCE [LARGE SCALE GENOMIC DNA]</scope>
    <source>
        <strain evidence="12">Cfa_2016G</strain>
        <tissue evidence="12">Leaf</tissue>
    </source>
</reference>
<comment type="subcellular location">
    <subcellularLocation>
        <location evidence="1">Nucleus</location>
    </subcellularLocation>
</comment>
<keyword evidence="13" id="KW-1185">Reference proteome</keyword>
<dbReference type="SMART" id="SM00487">
    <property type="entry name" value="DEXDc"/>
    <property type="match status" value="1"/>
</dbReference>
<evidence type="ECO:0000256" key="8">
    <source>
        <dbReference type="SAM" id="MobiDB-lite"/>
    </source>
</evidence>
<evidence type="ECO:0000256" key="7">
    <source>
        <dbReference type="ARBA" id="ARBA00023242"/>
    </source>
</evidence>
<dbReference type="Pfam" id="PF00176">
    <property type="entry name" value="SNF2-rel_dom"/>
    <property type="match status" value="1"/>
</dbReference>
<dbReference type="GO" id="GO:0000785">
    <property type="term" value="C:chromatin"/>
    <property type="evidence" value="ECO:0007669"/>
    <property type="project" value="TreeGrafter"/>
</dbReference>
<feature type="domain" description="Helicase ATP-binding" evidence="10">
    <location>
        <begin position="466"/>
        <end position="636"/>
    </location>
</feature>
<keyword evidence="7" id="KW-0539">Nucleus</keyword>
<dbReference type="GO" id="GO:0034728">
    <property type="term" value="P:nucleosome organization"/>
    <property type="evidence" value="ECO:0007669"/>
    <property type="project" value="TreeGrafter"/>
</dbReference>
<feature type="compositionally biased region" description="Basic and acidic residues" evidence="8">
    <location>
        <begin position="1408"/>
        <end position="1429"/>
    </location>
</feature>
<dbReference type="SMART" id="SM00490">
    <property type="entry name" value="HELICc"/>
    <property type="match status" value="1"/>
</dbReference>
<feature type="compositionally biased region" description="Polar residues" evidence="8">
    <location>
        <begin position="24"/>
        <end position="34"/>
    </location>
</feature>
<dbReference type="Proteomes" id="UP000327013">
    <property type="component" value="Unassembled WGS sequence"/>
</dbReference>
<feature type="domain" description="Helicase C-terminal" evidence="11">
    <location>
        <begin position="767"/>
        <end position="925"/>
    </location>
</feature>
<evidence type="ECO:0000259" key="9">
    <source>
        <dbReference type="PROSITE" id="PS50013"/>
    </source>
</evidence>
<dbReference type="InterPro" id="IPR027417">
    <property type="entry name" value="P-loop_NTPase"/>
</dbReference>
<comment type="caution">
    <text evidence="12">The sequence shown here is derived from an EMBL/GenBank/DDBJ whole genome shotgun (WGS) entry which is preliminary data.</text>
</comment>
<keyword evidence="5" id="KW-0067">ATP-binding</keyword>
<dbReference type="GO" id="GO:0005634">
    <property type="term" value="C:nucleus"/>
    <property type="evidence" value="ECO:0007669"/>
    <property type="project" value="UniProtKB-SubCell"/>
</dbReference>
<name>A0A5N6KRR9_9ROSI</name>
<dbReference type="InterPro" id="IPR001650">
    <property type="entry name" value="Helicase_C-like"/>
</dbReference>
<dbReference type="InterPro" id="IPR016197">
    <property type="entry name" value="Chromo-like_dom_sf"/>
</dbReference>
<sequence length="1596" mass="180508">MSLDIAAAGMAMPTPPHPTDDHSLPTSHTLTPNHHTAPHPRASDARDTSESEVDLDAEGSVDSQYIGNDRPTDQAVFAGRRQSSSSQASVSSIHSVKRKHASDEDEEHILQNPELYGLRRSGRARQSQHLVESSDEDDSDSDVVPAAKRRKTTSKRNTSNAPTPELRVDDVGISDSDSGSDAYGGKRAQAARRRQRKILAKPASDSTPTYGEVRFSTRQAGKISTYAEDENDDDLLDDEPGWSYVDEQEDLGPAIDLVMDFRKKNSTEELCQDFSKITYNDIDDLQIGDFEYYVKWQGMSHYHATWHDWSYLKDLRGKKRVDNFFRKMVRDYLSTLADPGTLPEKKEEATIDRHAQVETLSLYTMVERVFDDRQGEEEAEYLVKWKGLAYDQSTWEHASLVSQLAQGKIDHYLNRRLPVSDKTQMNPKTRSKGAARDAKDLWEVQPDYIKFGQLRDFQIRGVNFIAAKWVQDKNVFLADEMGLGKTVQTVAFLSWLRHQRQMNGPFLIVVPLSTTMAWADTLDKWAPDINYIVYHGNKQSLELIREKEWYDQATGKIKFHCMLSTYEVVNDGVPELGNIKWQFLALDEAHRLKNPDSKSYKALSAVPNANRLLITGTPIQNNLEELAALMRFANPDEDLELNDIDLASEGVSSKIKALQDKIRGFMIRRTKRTVEKDMPSKTEKIIRVELSDFQLEHYKNILERNYAALNSNTTGPKASLLNIVMELKKSSNHPLLFPGCENQLLGTDPSSEKYLKTIITSSGKMMVLDQLLTKFKKEGHRVLIFSQLTTMLDILADYCGMRGHKFQRLDGNVSSQARNASINHFNAADSNDFVFLLSTRAGGLGINLATADTVILFDSDWNPQMDLQAMARAHRIGQTKPVMVYRFVSKETIEEDIIERARNKLMLEYITIQRGVTDTTEKAKLRQKLAKQGIMTGEADDADDINLILKRRGRKMFAQTGNQKRLEELDIDAVLDNAEENVTEQPDHNDSNEDGEDFLKAFTYTDVKVDASWDDIIPKDQLEKIKREEDERKSAELAAKLNAQERPSKRKAATASSAAGPMLDERAERKKQRATKVAVVDESDESDSDADPKRPLNKPEAIILKDLIYQWGSIADAPEDFLSKTKLRGRDVEVVRATEKEVFEQAKTRWQEEMDRRTKIEQNEGRALTKKDMKEAATFQFKGTQVNAEYVLNRGPELRAVRDAVSKAGDFRNFRVPGATKQAEYTNPWESREDGMLCVGLARHGFGAWKEMQTDEDLGLQDKMFLAEDQKEMQTFREQHKTQMRTPRPVHLVRRANYLMSVIMVSTSDADNAAAKRALENHHRNNKKQPGAMRRQESARATASPAPGAARKKDGEKPRSRLAENHKADGRSPDRAVSAARQDSARPTSRGESNGFHHIKAGHKTHKRDSSHVEERDGDSAKRIKHENGRGSFKRSSIDPDSAEGKRPKMEGAPANGTLARERPVERKPQSLMDLKVFKHRRPESAGHGSSPHARDTSHGSPLSQDSRPAEAPAKVKLFQYVPGQMPAGDPEMDAFFRSLHDTYYKVKAALKNTYSVEDDKKALDSFSDLRWLLRKAGSHIKRDLDGQGEKQMRAW</sequence>
<dbReference type="PROSITE" id="PS50013">
    <property type="entry name" value="CHROMO_2"/>
    <property type="match status" value="2"/>
</dbReference>
<dbReference type="GO" id="GO:0016887">
    <property type="term" value="F:ATP hydrolysis activity"/>
    <property type="evidence" value="ECO:0007669"/>
    <property type="project" value="TreeGrafter"/>
</dbReference>
<feature type="compositionally biased region" description="Basic and acidic residues" evidence="8">
    <location>
        <begin position="1460"/>
        <end position="1469"/>
    </location>
</feature>
<evidence type="ECO:0000256" key="6">
    <source>
        <dbReference type="ARBA" id="ARBA00023125"/>
    </source>
</evidence>
<feature type="compositionally biased region" description="Acidic residues" evidence="8">
    <location>
        <begin position="50"/>
        <end position="59"/>
    </location>
</feature>
<dbReference type="PANTHER" id="PTHR45623">
    <property type="entry name" value="CHROMODOMAIN-HELICASE-DNA-BINDING PROTEIN 3-RELATED-RELATED"/>
    <property type="match status" value="1"/>
</dbReference>
<evidence type="ECO:0000256" key="1">
    <source>
        <dbReference type="ARBA" id="ARBA00004123"/>
    </source>
</evidence>
<feature type="domain" description="Chromo" evidence="9">
    <location>
        <begin position="272"/>
        <end position="327"/>
    </location>
</feature>
<evidence type="ECO:0000259" key="11">
    <source>
        <dbReference type="PROSITE" id="PS51194"/>
    </source>
</evidence>
<organism evidence="12 13">
    <name type="scientific">Carpinus fangiana</name>
    <dbReference type="NCBI Taxonomy" id="176857"/>
    <lineage>
        <taxon>Eukaryota</taxon>
        <taxon>Viridiplantae</taxon>
        <taxon>Streptophyta</taxon>
        <taxon>Embryophyta</taxon>
        <taxon>Tracheophyta</taxon>
        <taxon>Spermatophyta</taxon>
        <taxon>Magnoliopsida</taxon>
        <taxon>eudicotyledons</taxon>
        <taxon>Gunneridae</taxon>
        <taxon>Pentapetalae</taxon>
        <taxon>rosids</taxon>
        <taxon>fabids</taxon>
        <taxon>Fagales</taxon>
        <taxon>Betulaceae</taxon>
        <taxon>Carpinus</taxon>
    </lineage>
</organism>
<feature type="compositionally biased region" description="Low complexity" evidence="8">
    <location>
        <begin position="1339"/>
        <end position="1349"/>
    </location>
</feature>
<feature type="domain" description="Chromo" evidence="9">
    <location>
        <begin position="364"/>
        <end position="424"/>
    </location>
</feature>
<dbReference type="InterPro" id="IPR014001">
    <property type="entry name" value="Helicase_ATP-bd"/>
</dbReference>
<keyword evidence="2" id="KW-0677">Repeat</keyword>
<dbReference type="Gene3D" id="3.40.50.300">
    <property type="entry name" value="P-loop containing nucleotide triphosphate hydrolases"/>
    <property type="match status" value="1"/>
</dbReference>
<dbReference type="Pfam" id="PF00385">
    <property type="entry name" value="Chromo"/>
    <property type="match status" value="1"/>
</dbReference>
<dbReference type="GO" id="GO:0003682">
    <property type="term" value="F:chromatin binding"/>
    <property type="evidence" value="ECO:0007669"/>
    <property type="project" value="TreeGrafter"/>
</dbReference>
<dbReference type="Pfam" id="PF23588">
    <property type="entry name" value="HTH_CHD1_Hrp3"/>
    <property type="match status" value="1"/>
</dbReference>
<dbReference type="SUPFAM" id="SSF52540">
    <property type="entry name" value="P-loop containing nucleoside triphosphate hydrolases"/>
    <property type="match status" value="2"/>
</dbReference>
<evidence type="ECO:0000256" key="3">
    <source>
        <dbReference type="ARBA" id="ARBA00022741"/>
    </source>
</evidence>
<dbReference type="InterPro" id="IPR000953">
    <property type="entry name" value="Chromo/chromo_shadow_dom"/>
</dbReference>
<feature type="region of interest" description="Disordered" evidence="8">
    <location>
        <begin position="1040"/>
        <end position="1097"/>
    </location>
</feature>